<proteinExistence type="inferred from homology"/>
<feature type="compositionally biased region" description="Basic and acidic residues" evidence="4">
    <location>
        <begin position="161"/>
        <end position="195"/>
    </location>
</feature>
<gene>
    <name evidence="6" type="ORF">RI129_004234</name>
</gene>
<evidence type="ECO:0000256" key="1">
    <source>
        <dbReference type="ARBA" id="ARBA00005305"/>
    </source>
</evidence>
<feature type="compositionally biased region" description="Acidic residues" evidence="4">
    <location>
        <begin position="131"/>
        <end position="141"/>
    </location>
</feature>
<evidence type="ECO:0000256" key="2">
    <source>
        <dbReference type="ARBA" id="ARBA00016648"/>
    </source>
</evidence>
<sequence length="207" mass="24185">MATAVDDFSSWLNKKLRDLEIDECVFGSYITGLLDGDESQEEKTDALEGILSEILVTDNDIAQIRSDIMEMWSKLRLPQSEVTQAMCSQDVDIRLARLLESQSLQTPKQKQYTEEEKKIREAILSQYSQMTDDEDEGDNEQGEVKENGLEKNRNAHAVMQAEKEKREQAKLESQKKKEKDKEDREKQKQLREEKKEKRKTQKGERRR</sequence>
<evidence type="ECO:0000313" key="6">
    <source>
        <dbReference type="EMBL" id="KAK5645770.1"/>
    </source>
</evidence>
<dbReference type="InterPro" id="IPR058771">
    <property type="entry name" value="PWI_CCDC43"/>
</dbReference>
<comment type="caution">
    <text evidence="6">The sequence shown here is derived from an EMBL/GenBank/DDBJ whole genome shotgun (WGS) entry which is preliminary data.</text>
</comment>
<dbReference type="AlphaFoldDB" id="A0AAN7ZGN0"/>
<feature type="compositionally biased region" description="Basic residues" evidence="4">
    <location>
        <begin position="196"/>
        <end position="207"/>
    </location>
</feature>
<reference evidence="6 7" key="1">
    <citation type="journal article" date="2024" name="Insects">
        <title>An Improved Chromosome-Level Genome Assembly of the Firefly Pyrocoelia pectoralis.</title>
        <authorList>
            <person name="Fu X."/>
            <person name="Meyer-Rochow V.B."/>
            <person name="Ballantyne L."/>
            <person name="Zhu X."/>
        </authorList>
    </citation>
    <scope>NUCLEOTIDE SEQUENCE [LARGE SCALE GENOMIC DNA]</scope>
    <source>
        <strain evidence="6">XCY_ONT2</strain>
    </source>
</reference>
<dbReference type="PANTHER" id="PTHR31684:SF2">
    <property type="entry name" value="COILED-COIL DOMAIN-CONTAINING PROTEIN 43"/>
    <property type="match status" value="1"/>
</dbReference>
<accession>A0AAN7ZGN0</accession>
<protein>
    <recommendedName>
        <fullName evidence="2">Coiled-coil domain-containing protein 43</fullName>
    </recommendedName>
</protein>
<evidence type="ECO:0000256" key="3">
    <source>
        <dbReference type="ARBA" id="ARBA00023054"/>
    </source>
</evidence>
<evidence type="ECO:0000313" key="7">
    <source>
        <dbReference type="Proteomes" id="UP001329430"/>
    </source>
</evidence>
<dbReference type="EMBL" id="JAVRBK010000003">
    <property type="protein sequence ID" value="KAK5645770.1"/>
    <property type="molecule type" value="Genomic_DNA"/>
</dbReference>
<feature type="domain" description="CCDC43 PWI-like" evidence="5">
    <location>
        <begin position="3"/>
        <end position="75"/>
    </location>
</feature>
<dbReference type="Pfam" id="PF26091">
    <property type="entry name" value="PWI_CCDC43"/>
    <property type="match status" value="1"/>
</dbReference>
<dbReference type="Proteomes" id="UP001329430">
    <property type="component" value="Chromosome 3"/>
</dbReference>
<feature type="region of interest" description="Disordered" evidence="4">
    <location>
        <begin position="128"/>
        <end position="207"/>
    </location>
</feature>
<dbReference type="InterPro" id="IPR037666">
    <property type="entry name" value="CCDC43"/>
</dbReference>
<keyword evidence="7" id="KW-1185">Reference proteome</keyword>
<organism evidence="6 7">
    <name type="scientific">Pyrocoelia pectoralis</name>
    <dbReference type="NCBI Taxonomy" id="417401"/>
    <lineage>
        <taxon>Eukaryota</taxon>
        <taxon>Metazoa</taxon>
        <taxon>Ecdysozoa</taxon>
        <taxon>Arthropoda</taxon>
        <taxon>Hexapoda</taxon>
        <taxon>Insecta</taxon>
        <taxon>Pterygota</taxon>
        <taxon>Neoptera</taxon>
        <taxon>Endopterygota</taxon>
        <taxon>Coleoptera</taxon>
        <taxon>Polyphaga</taxon>
        <taxon>Elateriformia</taxon>
        <taxon>Elateroidea</taxon>
        <taxon>Lampyridae</taxon>
        <taxon>Lampyrinae</taxon>
        <taxon>Pyrocoelia</taxon>
    </lineage>
</organism>
<comment type="similarity">
    <text evidence="1">Belongs to the CCDC43 family.</text>
</comment>
<name>A0AAN7ZGN0_9COLE</name>
<dbReference type="PANTHER" id="PTHR31684">
    <property type="entry name" value="COILED-COIL DOMAIN-CONTAINING PROTEIN 43"/>
    <property type="match status" value="1"/>
</dbReference>
<evidence type="ECO:0000259" key="5">
    <source>
        <dbReference type="Pfam" id="PF26091"/>
    </source>
</evidence>
<keyword evidence="3" id="KW-0175">Coiled coil</keyword>
<feature type="compositionally biased region" description="Basic and acidic residues" evidence="4">
    <location>
        <begin position="142"/>
        <end position="153"/>
    </location>
</feature>
<evidence type="ECO:0000256" key="4">
    <source>
        <dbReference type="SAM" id="MobiDB-lite"/>
    </source>
</evidence>